<gene>
    <name evidence="1" type="ORF">EVAR_17461_1</name>
</gene>
<reference evidence="1 2" key="1">
    <citation type="journal article" date="2019" name="Commun. Biol.">
        <title>The bagworm genome reveals a unique fibroin gene that provides high tensile strength.</title>
        <authorList>
            <person name="Kono N."/>
            <person name="Nakamura H."/>
            <person name="Ohtoshi R."/>
            <person name="Tomita M."/>
            <person name="Numata K."/>
            <person name="Arakawa K."/>
        </authorList>
    </citation>
    <scope>NUCLEOTIDE SEQUENCE [LARGE SCALE GENOMIC DNA]</scope>
</reference>
<dbReference type="EMBL" id="BGZK01000305">
    <property type="protein sequence ID" value="GBP35598.1"/>
    <property type="molecule type" value="Genomic_DNA"/>
</dbReference>
<evidence type="ECO:0000313" key="2">
    <source>
        <dbReference type="Proteomes" id="UP000299102"/>
    </source>
</evidence>
<accession>A0A4C1V9N5</accession>
<dbReference type="AlphaFoldDB" id="A0A4C1V9N5"/>
<sequence>MFRKIYLKSVPFPVEEFHRVRKPALQRRFAVYEDATRRQDTLRRRYSCSGRAFSLRLVPIVALAAIRRSYKYARMERIQEARTCSIQIITSIRETEVRLESGRVRWEGGTARLPHGASCEITVPPETES</sequence>
<organism evidence="1 2">
    <name type="scientific">Eumeta variegata</name>
    <name type="common">Bagworm moth</name>
    <name type="synonym">Eumeta japonica</name>
    <dbReference type="NCBI Taxonomy" id="151549"/>
    <lineage>
        <taxon>Eukaryota</taxon>
        <taxon>Metazoa</taxon>
        <taxon>Ecdysozoa</taxon>
        <taxon>Arthropoda</taxon>
        <taxon>Hexapoda</taxon>
        <taxon>Insecta</taxon>
        <taxon>Pterygota</taxon>
        <taxon>Neoptera</taxon>
        <taxon>Endopterygota</taxon>
        <taxon>Lepidoptera</taxon>
        <taxon>Glossata</taxon>
        <taxon>Ditrysia</taxon>
        <taxon>Tineoidea</taxon>
        <taxon>Psychidae</taxon>
        <taxon>Oiketicinae</taxon>
        <taxon>Eumeta</taxon>
    </lineage>
</organism>
<name>A0A4C1V9N5_EUMVA</name>
<evidence type="ECO:0000313" key="1">
    <source>
        <dbReference type="EMBL" id="GBP35598.1"/>
    </source>
</evidence>
<dbReference type="Proteomes" id="UP000299102">
    <property type="component" value="Unassembled WGS sequence"/>
</dbReference>
<comment type="caution">
    <text evidence="1">The sequence shown here is derived from an EMBL/GenBank/DDBJ whole genome shotgun (WGS) entry which is preliminary data.</text>
</comment>
<proteinExistence type="predicted"/>
<keyword evidence="2" id="KW-1185">Reference proteome</keyword>
<protein>
    <submittedName>
        <fullName evidence="1">Uncharacterized protein</fullName>
    </submittedName>
</protein>